<evidence type="ECO:0000256" key="5">
    <source>
        <dbReference type="ARBA" id="ARBA00022741"/>
    </source>
</evidence>
<dbReference type="Gene3D" id="3.40.50.300">
    <property type="entry name" value="P-loop containing nucleotide triphosphate hydrolases"/>
    <property type="match status" value="2"/>
</dbReference>
<dbReference type="PROSITE" id="PS00211">
    <property type="entry name" value="ABC_TRANSPORTER_1"/>
    <property type="match status" value="1"/>
</dbReference>
<protein>
    <submittedName>
        <fullName evidence="10">ABC transporter ATP-binding protein</fullName>
    </submittedName>
</protein>
<dbReference type="Pfam" id="PF08352">
    <property type="entry name" value="oligo_HPY"/>
    <property type="match status" value="2"/>
</dbReference>
<dbReference type="RefSeq" id="WP_142554660.1">
    <property type="nucleotide sequence ID" value="NZ_VIFX01000038.1"/>
</dbReference>
<evidence type="ECO:0000256" key="1">
    <source>
        <dbReference type="ARBA" id="ARBA00004202"/>
    </source>
</evidence>
<dbReference type="GO" id="GO:0015833">
    <property type="term" value="P:peptide transport"/>
    <property type="evidence" value="ECO:0007669"/>
    <property type="project" value="InterPro"/>
</dbReference>
<comment type="caution">
    <text evidence="10">The sequence shown here is derived from an EMBL/GenBank/DDBJ whole genome shotgun (WGS) entry which is preliminary data.</text>
</comment>
<evidence type="ECO:0000256" key="4">
    <source>
        <dbReference type="ARBA" id="ARBA00022475"/>
    </source>
</evidence>
<evidence type="ECO:0000256" key="2">
    <source>
        <dbReference type="ARBA" id="ARBA00005417"/>
    </source>
</evidence>
<keyword evidence="7" id="KW-0472">Membrane</keyword>
<sequence>MGIAVSEGAAITDVATPTVPTISDPVAAVDDLHVTFRRNGRDVHALRGVSLQIAPGEILGLVGESGSGKSVLGFSMLGLLPAHTQIDGTVTVAGSDMVHGDDKVIRKVRRLDLGAVFQDPMTSLNPTMRIGKQVAEAAGSDEEALRLLTAVGIPEPGRRMRAFPHELSGGLRQRVMIAIAIAGDPDLIIADEPTTALDVTVQAQVLRLLARLRDEIGCSIVFITHDLGVAAQISDRIAVLYAGRIAEIGPTAAVLGAPAHPYTHGLLRSRLTLNTARDRKLAALAGSVPSAVSPLPGCAFEPRCTVSRDECTTAPPDPVAVAADRTSACILPLDEITTNLGTASTTSPATHEPFPDADERQEMPPSVVLRDVTKTFSVTKRWLDRSAGGGKLQALRGVSLRVAHGESVALVGESGSGKSTLLRAIAGLEKPTSGQVELVEGQRPQMVFQDAGASLTPWLSVGELISERLSGSGLSRSQRRDAVVEVLERVGLPAEVAKSRAGQLSGGQRQRVSLARATVVPPSVLLCDEPTSALDVSLAASVLNLIGDLRRSLDMSVVFVTHDLSVARVVADRIAVMYLGRIVEIGPAERVIGDPAHPYTQALVDSIPDLGRESRILPGEPASPLSPPTGCAFHPRCSISVDACSGSELDVRLEGVPGNPHQVACIERRAV</sequence>
<keyword evidence="3" id="KW-0813">Transport</keyword>
<evidence type="ECO:0000313" key="10">
    <source>
        <dbReference type="EMBL" id="TQR83841.1"/>
    </source>
</evidence>
<dbReference type="PANTHER" id="PTHR43297:SF2">
    <property type="entry name" value="DIPEPTIDE TRANSPORT ATP-BINDING PROTEIN DPPD"/>
    <property type="match status" value="1"/>
</dbReference>
<dbReference type="InterPro" id="IPR017871">
    <property type="entry name" value="ABC_transporter-like_CS"/>
</dbReference>
<keyword evidence="4" id="KW-1003">Cell membrane</keyword>
<reference evidence="10 11" key="1">
    <citation type="submission" date="2018-10" db="EMBL/GenBank/DDBJ databases">
        <title>Draft genome of Mycobacterium hodleri strain B.</title>
        <authorList>
            <person name="Amande T.J."/>
            <person name="Mcgenity T.J."/>
        </authorList>
    </citation>
    <scope>NUCLEOTIDE SEQUENCE [LARGE SCALE GENOMIC DNA]</scope>
    <source>
        <strain evidence="10 11">B</strain>
    </source>
</reference>
<evidence type="ECO:0000256" key="7">
    <source>
        <dbReference type="ARBA" id="ARBA00023136"/>
    </source>
</evidence>
<dbReference type="SMART" id="SM00382">
    <property type="entry name" value="AAA"/>
    <property type="match status" value="2"/>
</dbReference>
<name>A0A544VV43_9MYCO</name>
<dbReference type="InterPro" id="IPR027417">
    <property type="entry name" value="P-loop_NTPase"/>
</dbReference>
<dbReference type="NCBIfam" id="NF008453">
    <property type="entry name" value="PRK11308.1"/>
    <property type="match status" value="2"/>
</dbReference>
<evidence type="ECO:0000256" key="6">
    <source>
        <dbReference type="ARBA" id="ARBA00022840"/>
    </source>
</evidence>
<dbReference type="CDD" id="cd03257">
    <property type="entry name" value="ABC_NikE_OppD_transporters"/>
    <property type="match status" value="2"/>
</dbReference>
<dbReference type="GO" id="GO:0016887">
    <property type="term" value="F:ATP hydrolysis activity"/>
    <property type="evidence" value="ECO:0007669"/>
    <property type="project" value="InterPro"/>
</dbReference>
<keyword evidence="5" id="KW-0547">Nucleotide-binding</keyword>
<dbReference type="InterPro" id="IPR050388">
    <property type="entry name" value="ABC_Ni/Peptide_Import"/>
</dbReference>
<keyword evidence="6 10" id="KW-0067">ATP-binding</keyword>
<dbReference type="Pfam" id="PF00005">
    <property type="entry name" value="ABC_tran"/>
    <property type="match status" value="2"/>
</dbReference>
<evidence type="ECO:0000256" key="8">
    <source>
        <dbReference type="SAM" id="MobiDB-lite"/>
    </source>
</evidence>
<dbReference type="Proteomes" id="UP000315759">
    <property type="component" value="Unassembled WGS sequence"/>
</dbReference>
<dbReference type="InterPro" id="IPR013563">
    <property type="entry name" value="Oligopep_ABC_C"/>
</dbReference>
<feature type="domain" description="ABC transporter" evidence="9">
    <location>
        <begin position="367"/>
        <end position="604"/>
    </location>
</feature>
<dbReference type="FunFam" id="3.40.50.300:FF:000016">
    <property type="entry name" value="Oligopeptide ABC transporter ATP-binding component"/>
    <property type="match status" value="1"/>
</dbReference>
<organism evidence="10 11">
    <name type="scientific">Mycolicibacterium hodleri</name>
    <dbReference type="NCBI Taxonomy" id="49897"/>
    <lineage>
        <taxon>Bacteria</taxon>
        <taxon>Bacillati</taxon>
        <taxon>Actinomycetota</taxon>
        <taxon>Actinomycetes</taxon>
        <taxon>Mycobacteriales</taxon>
        <taxon>Mycobacteriaceae</taxon>
        <taxon>Mycolicibacterium</taxon>
    </lineage>
</organism>
<dbReference type="PANTHER" id="PTHR43297">
    <property type="entry name" value="OLIGOPEPTIDE TRANSPORT ATP-BINDING PROTEIN APPD"/>
    <property type="match status" value="1"/>
</dbReference>
<keyword evidence="11" id="KW-1185">Reference proteome</keyword>
<feature type="compositionally biased region" description="Polar residues" evidence="8">
    <location>
        <begin position="340"/>
        <end position="349"/>
    </location>
</feature>
<dbReference type="InterPro" id="IPR003593">
    <property type="entry name" value="AAA+_ATPase"/>
</dbReference>
<dbReference type="NCBIfam" id="TIGR01727">
    <property type="entry name" value="oligo_HPY"/>
    <property type="match status" value="2"/>
</dbReference>
<comment type="similarity">
    <text evidence="2">Belongs to the ABC transporter superfamily.</text>
</comment>
<dbReference type="InterPro" id="IPR003439">
    <property type="entry name" value="ABC_transporter-like_ATP-bd"/>
</dbReference>
<dbReference type="EMBL" id="VIFX01000038">
    <property type="protein sequence ID" value="TQR83841.1"/>
    <property type="molecule type" value="Genomic_DNA"/>
</dbReference>
<gene>
    <name evidence="10" type="ORF">D8S82_24860</name>
</gene>
<dbReference type="SUPFAM" id="SSF52540">
    <property type="entry name" value="P-loop containing nucleoside triphosphate hydrolases"/>
    <property type="match status" value="2"/>
</dbReference>
<evidence type="ECO:0000256" key="3">
    <source>
        <dbReference type="ARBA" id="ARBA00022448"/>
    </source>
</evidence>
<evidence type="ECO:0000259" key="9">
    <source>
        <dbReference type="PROSITE" id="PS50893"/>
    </source>
</evidence>
<dbReference type="GO" id="GO:0005886">
    <property type="term" value="C:plasma membrane"/>
    <property type="evidence" value="ECO:0007669"/>
    <property type="project" value="UniProtKB-SubCell"/>
</dbReference>
<dbReference type="GO" id="GO:0005524">
    <property type="term" value="F:ATP binding"/>
    <property type="evidence" value="ECO:0007669"/>
    <property type="project" value="UniProtKB-KW"/>
</dbReference>
<comment type="subcellular location">
    <subcellularLocation>
        <location evidence="1">Cell membrane</location>
        <topology evidence="1">Peripheral membrane protein</topology>
    </subcellularLocation>
</comment>
<proteinExistence type="inferred from homology"/>
<accession>A0A544VV43</accession>
<feature type="region of interest" description="Disordered" evidence="8">
    <location>
        <begin position="340"/>
        <end position="360"/>
    </location>
</feature>
<evidence type="ECO:0000313" key="11">
    <source>
        <dbReference type="Proteomes" id="UP000315759"/>
    </source>
</evidence>
<feature type="domain" description="ABC transporter" evidence="9">
    <location>
        <begin position="29"/>
        <end position="267"/>
    </location>
</feature>
<dbReference type="PROSITE" id="PS50893">
    <property type="entry name" value="ABC_TRANSPORTER_2"/>
    <property type="match status" value="2"/>
</dbReference>
<dbReference type="AlphaFoldDB" id="A0A544VV43"/>